<keyword evidence="2" id="KW-0547">Nucleotide-binding</keyword>
<protein>
    <submittedName>
        <fullName evidence="6">RecA-like protein</fullName>
    </submittedName>
</protein>
<dbReference type="InterPro" id="IPR049428">
    <property type="entry name" value="RecA-like_N"/>
</dbReference>
<dbReference type="GO" id="GO:0005524">
    <property type="term" value="F:ATP binding"/>
    <property type="evidence" value="ECO:0007669"/>
    <property type="project" value="UniProtKB-KW"/>
</dbReference>
<keyword evidence="14" id="KW-1185">Reference proteome</keyword>
<dbReference type="InterPro" id="IPR027417">
    <property type="entry name" value="P-loop_NTPase"/>
</dbReference>
<dbReference type="PANTHER" id="PTHR45900:SF1">
    <property type="entry name" value="MITOCHONDRIAL DNA REPAIR PROTEIN RECA HOMOLOG-RELATED"/>
    <property type="match status" value="1"/>
</dbReference>
<dbReference type="EMBL" id="KX349295">
    <property type="protein sequence ID" value="AOO12570.1"/>
    <property type="molecule type" value="Genomic_DNA"/>
</dbReference>
<dbReference type="EMBL" id="KX349294">
    <property type="protein sequence ID" value="AOO12342.1"/>
    <property type="molecule type" value="Genomic_DNA"/>
</dbReference>
<feature type="domain" description="RecA family profile 1" evidence="5">
    <location>
        <begin position="28"/>
        <end position="202"/>
    </location>
</feature>
<evidence type="ECO:0000313" key="10">
    <source>
        <dbReference type="EMBL" id="AOO12342.1"/>
    </source>
</evidence>
<keyword evidence="4" id="KW-0233">DNA recombination</keyword>
<name>A0A127KMV1_9CAUD</name>
<evidence type="ECO:0000313" key="7">
    <source>
        <dbReference type="EMBL" id="AOO11641.1"/>
    </source>
</evidence>
<dbReference type="Proteomes" id="UP000225786">
    <property type="component" value="Segment"/>
</dbReference>
<dbReference type="GO" id="GO:0003697">
    <property type="term" value="F:single-stranded DNA binding"/>
    <property type="evidence" value="ECO:0007669"/>
    <property type="project" value="InterPro"/>
</dbReference>
<dbReference type="PANTHER" id="PTHR45900">
    <property type="entry name" value="RECA"/>
    <property type="match status" value="1"/>
</dbReference>
<evidence type="ECO:0000313" key="13">
    <source>
        <dbReference type="EMBL" id="AOO13036.1"/>
    </source>
</evidence>
<dbReference type="InterPro" id="IPR020588">
    <property type="entry name" value="RecA_ATP-bd"/>
</dbReference>
<sequence length="344" mass="38173">MGFLDSVVKDSKNEFASFASEGIAAGDVESFVDTGSYIFNALVSGSIYGGIPSNKITALAGESGTGKTFFCLSVVRNFLDIDPDAGVIYFETESAISKQMIESRSIDSKRMVIMPINTIEEFRTTAVRIIDKYMEQPKEDRKPLMFVLDSLGMLATNKEVQDATDDKQVRDMTKSQLIKSCFRILTLKMGKANIPMIVTNHTYDVIGSYVPTKEMGGGSGLKYSASTIIYLGKKKEKDGTTLIGNIIKCEAKKSRLTREGSKVETRLFFDHRGLEKYFGLLELGERAGLWANRAGRYEIAGKKIYAKQILASPEEYFTPEILDALDAQAQKEFLYGASDDDRED</sequence>
<dbReference type="EMBL" id="KU594607">
    <property type="protein sequence ID" value="AMO43397.1"/>
    <property type="molecule type" value="Genomic_DNA"/>
</dbReference>
<reference evidence="6 16" key="2">
    <citation type="submission" date="2016-01" db="EMBL/GenBank/DDBJ databases">
        <title>The genomic content and context of auxiliary metabolic genes in marine cyanophages.</title>
        <authorList>
            <person name="Marston M.F."/>
            <person name="Martiny J.B.H."/>
            <person name="Crummett L.T."/>
        </authorList>
    </citation>
    <scope>NUCLEOTIDE SEQUENCE [LARGE SCALE GENOMIC DNA]</scope>
    <source>
        <strain evidence="6">W2_07_0710</strain>
    </source>
</reference>
<evidence type="ECO:0000259" key="5">
    <source>
        <dbReference type="PROSITE" id="PS50162"/>
    </source>
</evidence>
<accession>A0A127KMV1</accession>
<dbReference type="Proteomes" id="UP000225478">
    <property type="component" value="Segment"/>
</dbReference>
<dbReference type="Proteomes" id="UP000225402">
    <property type="component" value="Segment"/>
</dbReference>
<dbReference type="Pfam" id="PF00154">
    <property type="entry name" value="RecA_N"/>
    <property type="match status" value="1"/>
</dbReference>
<gene>
    <name evidence="7" type="ORF">ES420910_160</name>
    <name evidence="8" type="ORF">Np050604_153</name>
    <name evidence="9" type="ORF">Np200711_161</name>
    <name evidence="10" type="ORF">Np420711_160</name>
    <name evidence="11" type="ORF">Sn080709_153</name>
    <name evidence="12" type="ORF">Sn130910_160</name>
    <name evidence="13" type="ORF">W2100709_154</name>
    <name evidence="6" type="ORF">W270710_153</name>
</gene>
<dbReference type="EMBL" id="KX349291">
    <property type="protein sequence ID" value="AOO11641.1"/>
    <property type="molecule type" value="Genomic_DNA"/>
</dbReference>
<dbReference type="InterPro" id="IPR013765">
    <property type="entry name" value="DNA_recomb/repair_RecA"/>
</dbReference>
<evidence type="ECO:0000256" key="3">
    <source>
        <dbReference type="ARBA" id="ARBA00022840"/>
    </source>
</evidence>
<dbReference type="Proteomes" id="UP000225178">
    <property type="component" value="Segment"/>
</dbReference>
<organism evidence="6 16">
    <name type="scientific">Cyanophage S-RIM44</name>
    <dbReference type="NCBI Taxonomy" id="1278485"/>
    <lineage>
        <taxon>Viruses</taxon>
        <taxon>Duplodnaviria</taxon>
        <taxon>Heunggongvirae</taxon>
        <taxon>Uroviricota</taxon>
        <taxon>Caudoviricetes</taxon>
        <taxon>Pantevenvirales</taxon>
        <taxon>Kyanoviridae</taxon>
        <taxon>Vellamovirus</taxon>
        <taxon>Vellamovirus rhodeisland44</taxon>
    </lineage>
</organism>
<dbReference type="InterPro" id="IPR003593">
    <property type="entry name" value="AAA+_ATPase"/>
</dbReference>
<dbReference type="Proteomes" id="UP000223571">
    <property type="component" value="Segment"/>
</dbReference>
<evidence type="ECO:0000313" key="16">
    <source>
        <dbReference type="Proteomes" id="UP000225786"/>
    </source>
</evidence>
<evidence type="ECO:0000313" key="12">
    <source>
        <dbReference type="EMBL" id="AOO12807.1"/>
    </source>
</evidence>
<evidence type="ECO:0000313" key="8">
    <source>
        <dbReference type="EMBL" id="AOO11869.1"/>
    </source>
</evidence>
<dbReference type="GO" id="GO:0006310">
    <property type="term" value="P:DNA recombination"/>
    <property type="evidence" value="ECO:0007669"/>
    <property type="project" value="UniProtKB-KW"/>
</dbReference>
<evidence type="ECO:0000256" key="4">
    <source>
        <dbReference type="ARBA" id="ARBA00023172"/>
    </source>
</evidence>
<dbReference type="SUPFAM" id="SSF52540">
    <property type="entry name" value="P-loop containing nucleoside triphosphate hydrolases"/>
    <property type="match status" value="1"/>
</dbReference>
<evidence type="ECO:0000256" key="1">
    <source>
        <dbReference type="ARBA" id="ARBA00009391"/>
    </source>
</evidence>
<keyword evidence="3" id="KW-0067">ATP-binding</keyword>
<evidence type="ECO:0000313" key="14">
    <source>
        <dbReference type="Proteomes" id="UP000221709"/>
    </source>
</evidence>
<dbReference type="EMBL" id="KX349292">
    <property type="protein sequence ID" value="AOO11869.1"/>
    <property type="molecule type" value="Genomic_DNA"/>
</dbReference>
<dbReference type="SMART" id="SM00382">
    <property type="entry name" value="AAA"/>
    <property type="match status" value="1"/>
</dbReference>
<dbReference type="Gene3D" id="3.40.50.300">
    <property type="entry name" value="P-loop containing nucleotide triphosphate hydrolases"/>
    <property type="match status" value="1"/>
</dbReference>
<comment type="similarity">
    <text evidence="1">Belongs to the RecA family.</text>
</comment>
<dbReference type="GO" id="GO:0006281">
    <property type="term" value="P:DNA repair"/>
    <property type="evidence" value="ECO:0007669"/>
    <property type="project" value="InterPro"/>
</dbReference>
<dbReference type="EMBL" id="KX349297">
    <property type="protein sequence ID" value="AOO13036.1"/>
    <property type="molecule type" value="Genomic_DNA"/>
</dbReference>
<dbReference type="EMBL" id="KX349296">
    <property type="protein sequence ID" value="AOO12807.1"/>
    <property type="molecule type" value="Genomic_DNA"/>
</dbReference>
<dbReference type="PROSITE" id="PS50162">
    <property type="entry name" value="RECA_2"/>
    <property type="match status" value="1"/>
</dbReference>
<evidence type="ECO:0000313" key="9">
    <source>
        <dbReference type="EMBL" id="AOO12107.1"/>
    </source>
</evidence>
<dbReference type="EMBL" id="KX349293">
    <property type="protein sequence ID" value="AOO12107.1"/>
    <property type="molecule type" value="Genomic_DNA"/>
</dbReference>
<dbReference type="Proteomes" id="UP000221709">
    <property type="component" value="Segment"/>
</dbReference>
<dbReference type="GO" id="GO:0140664">
    <property type="term" value="F:ATP-dependent DNA damage sensor activity"/>
    <property type="evidence" value="ECO:0007669"/>
    <property type="project" value="InterPro"/>
</dbReference>
<dbReference type="Proteomes" id="UP000222561">
    <property type="component" value="Segment"/>
</dbReference>
<evidence type="ECO:0000313" key="6">
    <source>
        <dbReference type="EMBL" id="AMO43397.1"/>
    </source>
</evidence>
<evidence type="ECO:0000313" key="15">
    <source>
        <dbReference type="Proteomes" id="UP000222561"/>
    </source>
</evidence>
<proteinExistence type="inferred from homology"/>
<reference evidence="14 15" key="1">
    <citation type="journal article" date="2016" name="Environ. Microbiol.">
        <title>Genomic diversification of marine cyanophages into stable ecotypes.</title>
        <authorList>
            <person name="Marston M.F."/>
            <person name="Martiny J.B."/>
        </authorList>
    </citation>
    <scope>NUCLEOTIDE SEQUENCE [LARGE SCALE GENOMIC DNA]</scope>
    <source>
        <strain evidence="7">ES_42_0910</strain>
        <strain evidence="8">Np_05_0604</strain>
        <strain evidence="9">Np_20_0711</strain>
        <strain evidence="10">Np_42_0711</strain>
        <strain evidence="11">Sn_08_0709</strain>
        <strain evidence="12">Sn_13_0910</strain>
        <strain evidence="13">W2_10_0709</strain>
    </source>
</reference>
<evidence type="ECO:0000313" key="11">
    <source>
        <dbReference type="EMBL" id="AOO12570.1"/>
    </source>
</evidence>
<dbReference type="Proteomes" id="UP000226130">
    <property type="component" value="Segment"/>
</dbReference>
<evidence type="ECO:0000256" key="2">
    <source>
        <dbReference type="ARBA" id="ARBA00022741"/>
    </source>
</evidence>